<feature type="transmembrane region" description="Helical" evidence="10">
    <location>
        <begin position="45"/>
        <end position="64"/>
    </location>
</feature>
<dbReference type="PANTHER" id="PTHR30627:SF2">
    <property type="entry name" value="PEPTIDOGLYCAN D,D-TRANSPEPTIDASE MRDA"/>
    <property type="match status" value="1"/>
</dbReference>
<evidence type="ECO:0000256" key="1">
    <source>
        <dbReference type="ARBA" id="ARBA00004167"/>
    </source>
</evidence>
<dbReference type="PANTHER" id="PTHR30627">
    <property type="entry name" value="PEPTIDOGLYCAN D,D-TRANSPEPTIDASE"/>
    <property type="match status" value="1"/>
</dbReference>
<dbReference type="STRING" id="1798525.A3G90_04035"/>
<comment type="subcellular location">
    <subcellularLocation>
        <location evidence="2">Cell membrane</location>
    </subcellularLocation>
    <subcellularLocation>
        <location evidence="1">Membrane</location>
        <topology evidence="1">Single-pass membrane protein</topology>
    </subcellularLocation>
</comment>
<dbReference type="Proteomes" id="UP000177325">
    <property type="component" value="Unassembled WGS sequence"/>
</dbReference>
<dbReference type="AlphaFoldDB" id="A0A1F6FH62"/>
<dbReference type="GO" id="GO:0071555">
    <property type="term" value="P:cell wall organization"/>
    <property type="evidence" value="ECO:0007669"/>
    <property type="project" value="UniProtKB-KW"/>
</dbReference>
<gene>
    <name evidence="13" type="ORF">A3G90_04035</name>
</gene>
<evidence type="ECO:0008006" key="15">
    <source>
        <dbReference type="Google" id="ProtNLM"/>
    </source>
</evidence>
<evidence type="ECO:0000256" key="9">
    <source>
        <dbReference type="ARBA" id="ARBA00023316"/>
    </source>
</evidence>
<dbReference type="InterPro" id="IPR001460">
    <property type="entry name" value="PCN-bd_Tpept"/>
</dbReference>
<feature type="domain" description="Penicillin-binding protein transpeptidase" evidence="11">
    <location>
        <begin position="224"/>
        <end position="540"/>
    </location>
</feature>
<reference evidence="13 14" key="1">
    <citation type="journal article" date="2016" name="Nat. Commun.">
        <title>Thousands of microbial genomes shed light on interconnected biogeochemical processes in an aquifer system.</title>
        <authorList>
            <person name="Anantharaman K."/>
            <person name="Brown C.T."/>
            <person name="Hug L.A."/>
            <person name="Sharon I."/>
            <person name="Castelle C.J."/>
            <person name="Probst A.J."/>
            <person name="Thomas B.C."/>
            <person name="Singh A."/>
            <person name="Wilkins M.J."/>
            <person name="Karaoz U."/>
            <person name="Brodie E.L."/>
            <person name="Williams K.H."/>
            <person name="Hubbard S.S."/>
            <person name="Banfield J.F."/>
        </authorList>
    </citation>
    <scope>NUCLEOTIDE SEQUENCE [LARGE SCALE GENOMIC DNA]</scope>
</reference>
<dbReference type="SUPFAM" id="SSF56601">
    <property type="entry name" value="beta-lactamase/transpeptidase-like"/>
    <property type="match status" value="1"/>
</dbReference>
<dbReference type="InterPro" id="IPR005311">
    <property type="entry name" value="PBP_dimer"/>
</dbReference>
<evidence type="ECO:0000256" key="10">
    <source>
        <dbReference type="SAM" id="Phobius"/>
    </source>
</evidence>
<dbReference type="InterPro" id="IPR012338">
    <property type="entry name" value="Beta-lactam/transpept-like"/>
</dbReference>
<proteinExistence type="predicted"/>
<evidence type="ECO:0000256" key="4">
    <source>
        <dbReference type="ARBA" id="ARBA00022692"/>
    </source>
</evidence>
<dbReference type="GO" id="GO:0008360">
    <property type="term" value="P:regulation of cell shape"/>
    <property type="evidence" value="ECO:0007669"/>
    <property type="project" value="UniProtKB-KW"/>
</dbReference>
<dbReference type="GO" id="GO:0071972">
    <property type="term" value="F:peptidoglycan L,D-transpeptidase activity"/>
    <property type="evidence" value="ECO:0007669"/>
    <property type="project" value="TreeGrafter"/>
</dbReference>
<feature type="domain" description="Penicillin-binding protein dimerisation" evidence="12">
    <location>
        <begin position="117"/>
        <end position="184"/>
    </location>
</feature>
<evidence type="ECO:0000256" key="2">
    <source>
        <dbReference type="ARBA" id="ARBA00004236"/>
    </source>
</evidence>
<sequence length="567" mass="62379">MRWFRKKYTSTLELEEVLLDSSNIPAFNQARLEGKRELPIPPRTMYVVGVTSALVAALFFSKIFTLQVTEGAEFRAIAENNSVNQAVIIAERGVVYDRTGEMVVWNEVDERGIHDFPIRAYTDRLGLGQVLGYVSYPKKDNRGFYFRTEYLGRNGVEAAYDEQLRGTNGSKIVVVDAHGQTVSEHAISGGINGKEITLSIDAELSEAMYQIISTSSEKAGFRSGAAAIMDIHTGELLAMTSFPSYDPEIMADGHEVEIIESYNTDDRLPFLNKVISGAYTPGSIVKPFVAYAALSEDIIDPMKEIVSTGEIVIPNPYNPSNPAHFTDWRAHGVMTMREAIAFSSNVYFYIIGGGYGDQKGLGITKMAEYFRLFGLGSLTGINIAQEQAGVVPDPAWKQEVFNDDWRLGDTYFTAIGQFGFLTTPVQMLRAYSAIANGGTLVAPHVIKGEQGATTDLGLNEEYLQIVHEGMRKTVILNGGTARSLERSDVAIAAKSGTAEVGAGNAYVNSWAAGFFPYEEPQYAFILMMDKAPRSNALGATRIMGDVVEWMSVHRPEYLGIKENQENE</sequence>
<accession>A0A1F6FH62</accession>
<dbReference type="Pfam" id="PF03717">
    <property type="entry name" value="PBP_dimer"/>
    <property type="match status" value="1"/>
</dbReference>
<dbReference type="GO" id="GO:0005886">
    <property type="term" value="C:plasma membrane"/>
    <property type="evidence" value="ECO:0007669"/>
    <property type="project" value="UniProtKB-SubCell"/>
</dbReference>
<dbReference type="InterPro" id="IPR050515">
    <property type="entry name" value="Beta-lactam/transpept"/>
</dbReference>
<comment type="caution">
    <text evidence="13">The sequence shown here is derived from an EMBL/GenBank/DDBJ whole genome shotgun (WGS) entry which is preliminary data.</text>
</comment>
<keyword evidence="5" id="KW-0133">Cell shape</keyword>
<dbReference type="EMBL" id="MFMM01000001">
    <property type="protein sequence ID" value="OGG85198.1"/>
    <property type="molecule type" value="Genomic_DNA"/>
</dbReference>
<evidence type="ECO:0000256" key="5">
    <source>
        <dbReference type="ARBA" id="ARBA00022960"/>
    </source>
</evidence>
<keyword evidence="6" id="KW-0573">Peptidoglycan synthesis</keyword>
<evidence type="ECO:0000256" key="8">
    <source>
        <dbReference type="ARBA" id="ARBA00023136"/>
    </source>
</evidence>
<evidence type="ECO:0000259" key="12">
    <source>
        <dbReference type="Pfam" id="PF03717"/>
    </source>
</evidence>
<evidence type="ECO:0000313" key="14">
    <source>
        <dbReference type="Proteomes" id="UP000177325"/>
    </source>
</evidence>
<evidence type="ECO:0000256" key="6">
    <source>
        <dbReference type="ARBA" id="ARBA00022984"/>
    </source>
</evidence>
<keyword evidence="9" id="KW-0961">Cell wall biogenesis/degradation</keyword>
<dbReference type="InterPro" id="IPR036138">
    <property type="entry name" value="PBP_dimer_sf"/>
</dbReference>
<dbReference type="Pfam" id="PF00905">
    <property type="entry name" value="Transpeptidase"/>
    <property type="match status" value="1"/>
</dbReference>
<name>A0A1F6FH62_9BACT</name>
<keyword evidence="3" id="KW-1003">Cell membrane</keyword>
<keyword evidence="7 10" id="KW-1133">Transmembrane helix</keyword>
<evidence type="ECO:0000256" key="7">
    <source>
        <dbReference type="ARBA" id="ARBA00022989"/>
    </source>
</evidence>
<dbReference type="Gene3D" id="3.90.1310.10">
    <property type="entry name" value="Penicillin-binding protein 2a (Domain 2)"/>
    <property type="match status" value="1"/>
</dbReference>
<evidence type="ECO:0000313" key="13">
    <source>
        <dbReference type="EMBL" id="OGG85198.1"/>
    </source>
</evidence>
<dbReference type="SUPFAM" id="SSF56519">
    <property type="entry name" value="Penicillin binding protein dimerisation domain"/>
    <property type="match status" value="1"/>
</dbReference>
<dbReference type="Gene3D" id="3.40.710.10">
    <property type="entry name" value="DD-peptidase/beta-lactamase superfamily"/>
    <property type="match status" value="1"/>
</dbReference>
<evidence type="ECO:0000256" key="3">
    <source>
        <dbReference type="ARBA" id="ARBA00022475"/>
    </source>
</evidence>
<dbReference type="GO" id="GO:0009252">
    <property type="term" value="P:peptidoglycan biosynthetic process"/>
    <property type="evidence" value="ECO:0007669"/>
    <property type="project" value="UniProtKB-KW"/>
</dbReference>
<organism evidence="13 14">
    <name type="scientific">Candidatus Kaiserbacteria bacterium RIFCSPLOWO2_12_FULL_45_26</name>
    <dbReference type="NCBI Taxonomy" id="1798525"/>
    <lineage>
        <taxon>Bacteria</taxon>
        <taxon>Candidatus Kaiseribacteriota</taxon>
    </lineage>
</organism>
<dbReference type="GO" id="GO:0008658">
    <property type="term" value="F:penicillin binding"/>
    <property type="evidence" value="ECO:0007669"/>
    <property type="project" value="InterPro"/>
</dbReference>
<keyword evidence="4 10" id="KW-0812">Transmembrane</keyword>
<keyword evidence="8 10" id="KW-0472">Membrane</keyword>
<evidence type="ECO:0000259" key="11">
    <source>
        <dbReference type="Pfam" id="PF00905"/>
    </source>
</evidence>
<protein>
    <recommendedName>
        <fullName evidence="15">Penicillin-binding protein transpeptidase domain-containing protein</fullName>
    </recommendedName>
</protein>